<keyword evidence="20" id="KW-1185">Reference proteome</keyword>
<evidence type="ECO:0000256" key="6">
    <source>
        <dbReference type="ARBA" id="ARBA00012728"/>
    </source>
</evidence>
<keyword evidence="8 14" id="KW-0479">Metal-binding</keyword>
<comment type="cofactor">
    <cofactor evidence="2">
        <name>Mg(2+)</name>
        <dbReference type="ChEBI" id="CHEBI:18420"/>
    </cofactor>
</comment>
<evidence type="ECO:0000256" key="10">
    <source>
        <dbReference type="ARBA" id="ARBA00023235"/>
    </source>
</evidence>
<evidence type="ECO:0000256" key="1">
    <source>
        <dbReference type="ARBA" id="ARBA00000443"/>
    </source>
</evidence>
<dbReference type="InterPro" id="IPR016055">
    <property type="entry name" value="A-D-PHexomutase_a/b/a-I/II/III"/>
</dbReference>
<comment type="catalytic activity">
    <reaction evidence="1">
        <text>alpha-D-glucose 1-phosphate = alpha-D-glucose 6-phosphate</text>
        <dbReference type="Rhea" id="RHEA:23536"/>
        <dbReference type="ChEBI" id="CHEBI:58225"/>
        <dbReference type="ChEBI" id="CHEBI:58601"/>
        <dbReference type="EC" id="5.4.2.2"/>
    </reaction>
</comment>
<dbReference type="Pfam" id="PF00408">
    <property type="entry name" value="PGM_PMM_IV"/>
    <property type="match status" value="1"/>
</dbReference>
<evidence type="ECO:0000256" key="5">
    <source>
        <dbReference type="ARBA" id="ARBA00010231"/>
    </source>
</evidence>
<feature type="domain" description="Alpha-D-phosphohexomutase alpha/beta/alpha" evidence="16">
    <location>
        <begin position="43"/>
        <end position="179"/>
    </location>
</feature>
<dbReference type="GO" id="GO:0005975">
    <property type="term" value="P:carbohydrate metabolic process"/>
    <property type="evidence" value="ECO:0007669"/>
    <property type="project" value="InterPro"/>
</dbReference>
<comment type="pathway">
    <text evidence="3">Glycolipid metabolism; diglucosyl-diacylglycerol biosynthesis.</text>
</comment>
<keyword evidence="7" id="KW-0597">Phosphoprotein</keyword>
<evidence type="ECO:0000256" key="9">
    <source>
        <dbReference type="ARBA" id="ARBA00022842"/>
    </source>
</evidence>
<dbReference type="InterPro" id="IPR005845">
    <property type="entry name" value="A-D-PHexomutase_a/b/a-II"/>
</dbReference>
<keyword evidence="9 14" id="KW-0460">Magnesium</keyword>
<dbReference type="EC" id="5.4.2.2" evidence="6"/>
<evidence type="ECO:0000256" key="7">
    <source>
        <dbReference type="ARBA" id="ARBA00022553"/>
    </source>
</evidence>
<evidence type="ECO:0000256" key="12">
    <source>
        <dbReference type="ARBA" id="ARBA00041398"/>
    </source>
</evidence>
<dbReference type="SUPFAM" id="SSF53738">
    <property type="entry name" value="Phosphoglucomutase, first 3 domains"/>
    <property type="match status" value="3"/>
</dbReference>
<dbReference type="InterPro" id="IPR005843">
    <property type="entry name" value="A-D-PHexomutase_C"/>
</dbReference>
<gene>
    <name evidence="19" type="ORF">EFD62_04615</name>
</gene>
<accession>A0A4Q0IAG6</accession>
<dbReference type="InterPro" id="IPR005844">
    <property type="entry name" value="A-D-PHexomutase_a/b/a-I"/>
</dbReference>
<evidence type="ECO:0000259" key="17">
    <source>
        <dbReference type="Pfam" id="PF02879"/>
    </source>
</evidence>
<comment type="caution">
    <text evidence="19">The sequence shown here is derived from an EMBL/GenBank/DDBJ whole genome shotgun (WGS) entry which is preliminary data.</text>
</comment>
<evidence type="ECO:0000256" key="3">
    <source>
        <dbReference type="ARBA" id="ARBA00005164"/>
    </source>
</evidence>
<dbReference type="PROSITE" id="PS00710">
    <property type="entry name" value="PGM_PMM"/>
    <property type="match status" value="1"/>
</dbReference>
<dbReference type="Pfam" id="PF02878">
    <property type="entry name" value="PGM_PMM_I"/>
    <property type="match status" value="1"/>
</dbReference>
<dbReference type="PANTHER" id="PTHR45745:SF1">
    <property type="entry name" value="PHOSPHOGLUCOMUTASE 2B-RELATED"/>
    <property type="match status" value="1"/>
</dbReference>
<evidence type="ECO:0000256" key="2">
    <source>
        <dbReference type="ARBA" id="ARBA00001946"/>
    </source>
</evidence>
<dbReference type="OrthoDB" id="9806956at2"/>
<sequence length="578" mass="64778">MQSSELYKFWLENDYFDTETKEELLSIKDNPKEIEERFYKDLEFGTGGLRGIIGAGTNRMNIYTVRKASQGLADYINSMGLQERGIAIAYDSRYKSPEFALEAAKVFAGNGIKAFLFDELRPTPELSFAVRHLKAAAGIVVTASHNPKEYNGYKVYGEDGGQLPVEASNEVISYISKIEDMTKIRIMEKDEAIEKGLLKIIGKEVDDEYIAKLKTLSVNPELAAEIGSTFKIVYTPLHGSGNKPVRRILDEIGFKNVLVVKEQELPDSEFSTVKSPNPEEKEAFKIAIELAEKENVDLIIGTDPDSDRVGIVVRNKEGEYVALTGNQTGCLLLEYILSQKKQRGELPSNGFVVKTIVTTELARIIAEAYNIELVEVLTGFKFIGEKIKQLDEFGDKKYLFGFEESYGYLAGTFARDKDAVVASMLIAEMAAYYKSRGLTLYDGLIEILEKYGYTLEGITSFTLKGKDGVEKIKSALTNLREKQVVKFGEYEAVAVRDYLTSERYKVATGAREKLTLVQSDVLYYELKDKAWFCIRPSGTEPKIKIYYGATESSMGAAKEKLKHLQDNVLSVIEPLLKD</sequence>
<feature type="domain" description="Alpha-D-phosphohexomutase alpha/beta/alpha" evidence="17">
    <location>
        <begin position="207"/>
        <end position="315"/>
    </location>
</feature>
<proteinExistence type="inferred from homology"/>
<dbReference type="SUPFAM" id="SSF55957">
    <property type="entry name" value="Phosphoglucomutase, C-terminal domain"/>
    <property type="match status" value="1"/>
</dbReference>
<feature type="domain" description="Alpha-D-phosphohexomutase alpha/beta/alpha" evidence="18">
    <location>
        <begin position="325"/>
        <end position="436"/>
    </location>
</feature>
<evidence type="ECO:0000259" key="16">
    <source>
        <dbReference type="Pfam" id="PF02878"/>
    </source>
</evidence>
<dbReference type="Pfam" id="PF02879">
    <property type="entry name" value="PGM_PMM_II"/>
    <property type="match status" value="1"/>
</dbReference>
<evidence type="ECO:0000313" key="19">
    <source>
        <dbReference type="EMBL" id="RXE60042.1"/>
    </source>
</evidence>
<dbReference type="InterPro" id="IPR016066">
    <property type="entry name" value="A-D-PHexomutase_CS"/>
</dbReference>
<dbReference type="InterPro" id="IPR005846">
    <property type="entry name" value="A-D-PHexomutase_a/b/a-III"/>
</dbReference>
<organism evidence="19 20">
    <name type="scientific">Acetivibrio mesophilus</name>
    <dbReference type="NCBI Taxonomy" id="2487273"/>
    <lineage>
        <taxon>Bacteria</taxon>
        <taxon>Bacillati</taxon>
        <taxon>Bacillota</taxon>
        <taxon>Clostridia</taxon>
        <taxon>Eubacteriales</taxon>
        <taxon>Oscillospiraceae</taxon>
        <taxon>Acetivibrio</taxon>
    </lineage>
</organism>
<keyword evidence="10" id="KW-0413">Isomerase</keyword>
<protein>
    <recommendedName>
        <fullName evidence="11">Phosphoglucomutase</fullName>
        <ecNumber evidence="6">5.4.2.2</ecNumber>
    </recommendedName>
    <alternativeName>
        <fullName evidence="13">Alpha-phosphoglucomutase</fullName>
    </alternativeName>
    <alternativeName>
        <fullName evidence="12">Glucose phosphomutase</fullName>
    </alternativeName>
</protein>
<dbReference type="GO" id="GO:0008973">
    <property type="term" value="F:phosphopentomutase activity"/>
    <property type="evidence" value="ECO:0007669"/>
    <property type="project" value="TreeGrafter"/>
</dbReference>
<evidence type="ECO:0000256" key="11">
    <source>
        <dbReference type="ARBA" id="ARBA00039995"/>
    </source>
</evidence>
<dbReference type="GO" id="GO:0004614">
    <property type="term" value="F:phosphoglucomutase activity"/>
    <property type="evidence" value="ECO:0007669"/>
    <property type="project" value="UniProtKB-EC"/>
</dbReference>
<evidence type="ECO:0000256" key="13">
    <source>
        <dbReference type="ARBA" id="ARBA00041467"/>
    </source>
</evidence>
<dbReference type="Proteomes" id="UP000289166">
    <property type="component" value="Unassembled WGS sequence"/>
</dbReference>
<dbReference type="InterPro" id="IPR036900">
    <property type="entry name" value="A-D-PHexomutase_C_sf"/>
</dbReference>
<dbReference type="AlphaFoldDB" id="A0A4Q0IAG6"/>
<dbReference type="InterPro" id="IPR005841">
    <property type="entry name" value="Alpha-D-phosphohexomutase_SF"/>
</dbReference>
<dbReference type="RefSeq" id="WP_128705802.1">
    <property type="nucleotide sequence ID" value="NZ_RLII01000003.1"/>
</dbReference>
<dbReference type="Gene3D" id="3.30.310.50">
    <property type="entry name" value="Alpha-D-phosphohexomutase, C-terminal domain"/>
    <property type="match status" value="1"/>
</dbReference>
<evidence type="ECO:0000313" key="20">
    <source>
        <dbReference type="Proteomes" id="UP000289166"/>
    </source>
</evidence>
<evidence type="ECO:0000256" key="14">
    <source>
        <dbReference type="RuleBase" id="RU004326"/>
    </source>
</evidence>
<dbReference type="PANTHER" id="PTHR45745">
    <property type="entry name" value="PHOSPHOMANNOMUTASE 45A"/>
    <property type="match status" value="1"/>
</dbReference>
<dbReference type="GO" id="GO:0006166">
    <property type="term" value="P:purine ribonucleoside salvage"/>
    <property type="evidence" value="ECO:0007669"/>
    <property type="project" value="TreeGrafter"/>
</dbReference>
<dbReference type="PRINTS" id="PR00509">
    <property type="entry name" value="PGMPMM"/>
</dbReference>
<reference evidence="20" key="1">
    <citation type="submission" date="2018-11" db="EMBL/GenBank/DDBJ databases">
        <title>Genome sequencing of a novel mesophilic and cellulolytic organism within the genus Hungateiclostridium.</title>
        <authorList>
            <person name="Rettenmaier R."/>
            <person name="Liebl W."/>
            <person name="Zverlov V."/>
        </authorList>
    </citation>
    <scope>NUCLEOTIDE SEQUENCE [LARGE SCALE GENOMIC DNA]</scope>
    <source>
        <strain evidence="20">N2K1</strain>
    </source>
</reference>
<dbReference type="GO" id="GO:0000287">
    <property type="term" value="F:magnesium ion binding"/>
    <property type="evidence" value="ECO:0007669"/>
    <property type="project" value="InterPro"/>
</dbReference>
<feature type="domain" description="Alpha-D-phosphohexomutase C-terminal" evidence="15">
    <location>
        <begin position="512"/>
        <end position="552"/>
    </location>
</feature>
<dbReference type="Gene3D" id="3.40.120.10">
    <property type="entry name" value="Alpha-D-Glucose-1,6-Bisphosphate, subunit A, domain 3"/>
    <property type="match status" value="3"/>
</dbReference>
<comment type="pathway">
    <text evidence="4">Lipid metabolism.</text>
</comment>
<evidence type="ECO:0000256" key="8">
    <source>
        <dbReference type="ARBA" id="ARBA00022723"/>
    </source>
</evidence>
<evidence type="ECO:0000259" key="18">
    <source>
        <dbReference type="Pfam" id="PF02880"/>
    </source>
</evidence>
<dbReference type="EMBL" id="RLII01000003">
    <property type="protein sequence ID" value="RXE60042.1"/>
    <property type="molecule type" value="Genomic_DNA"/>
</dbReference>
<name>A0A4Q0IAG6_9FIRM</name>
<comment type="similarity">
    <text evidence="5 14">Belongs to the phosphohexose mutase family.</text>
</comment>
<dbReference type="CDD" id="cd05799">
    <property type="entry name" value="PGM2"/>
    <property type="match status" value="1"/>
</dbReference>
<evidence type="ECO:0000259" key="15">
    <source>
        <dbReference type="Pfam" id="PF00408"/>
    </source>
</evidence>
<evidence type="ECO:0000256" key="4">
    <source>
        <dbReference type="ARBA" id="ARBA00005189"/>
    </source>
</evidence>
<dbReference type="Pfam" id="PF02880">
    <property type="entry name" value="PGM_PMM_III"/>
    <property type="match status" value="1"/>
</dbReference>